<organism evidence="1 2">
    <name type="scientific">Bifidobacterium pseudolongum subsp. globosum</name>
    <dbReference type="NCBI Taxonomy" id="1690"/>
    <lineage>
        <taxon>Bacteria</taxon>
        <taxon>Bacillati</taxon>
        <taxon>Actinomycetota</taxon>
        <taxon>Actinomycetes</taxon>
        <taxon>Bifidobacteriales</taxon>
        <taxon>Bifidobacteriaceae</taxon>
        <taxon>Bifidobacterium</taxon>
    </lineage>
</organism>
<protein>
    <submittedName>
        <fullName evidence="1">Uncharacterized protein</fullName>
    </submittedName>
</protein>
<dbReference type="EMBL" id="PCGZ01000005">
    <property type="protein sequence ID" value="PKU90775.1"/>
    <property type="molecule type" value="Genomic_DNA"/>
</dbReference>
<accession>A0A2N3QHJ7</accession>
<evidence type="ECO:0000313" key="1">
    <source>
        <dbReference type="EMBL" id="PKU90775.1"/>
    </source>
</evidence>
<dbReference type="AlphaFoldDB" id="A0A2N3QHJ7"/>
<dbReference type="RefSeq" id="WP_101429864.1">
    <property type="nucleotide sequence ID" value="NZ_PCGZ01000005.1"/>
</dbReference>
<evidence type="ECO:0000313" key="2">
    <source>
        <dbReference type="Proteomes" id="UP000233730"/>
    </source>
</evidence>
<gene>
    <name evidence="1" type="ORF">CQR46_0971</name>
</gene>
<dbReference type="Proteomes" id="UP000233730">
    <property type="component" value="Unassembled WGS sequence"/>
</dbReference>
<comment type="caution">
    <text evidence="1">The sequence shown here is derived from an EMBL/GenBank/DDBJ whole genome shotgun (WGS) entry which is preliminary data.</text>
</comment>
<sequence length="161" mass="18458">MTHFSLGGARHYYAWNRTTRELVWSKYPTLRDAWTHTHDGFTAVTADTARTLCTTSITEYDGADTAKTPIYDTDPILHDYLTSDSADPFTITYKQAMEGEYDYAQLRALAFDVWVLDDEHGEELIEDLIDLDIQYNIARHYGPDDPILTIQPQIRDYAQAA</sequence>
<proteinExistence type="predicted"/>
<name>A0A2N3QHJ7_9BIFI</name>
<reference evidence="1 2" key="1">
    <citation type="submission" date="2017-10" db="EMBL/GenBank/DDBJ databases">
        <title>Bifidobacterium genomics.</title>
        <authorList>
            <person name="Lugli G.A."/>
            <person name="Milani C."/>
            <person name="Mancabelli L."/>
        </authorList>
    </citation>
    <scope>NUCLEOTIDE SEQUENCE [LARGE SCALE GENOMIC DNA]</scope>
    <source>
        <strain evidence="1 2">1524B</strain>
    </source>
</reference>